<accession>U3PAB7</accession>
<evidence type="ECO:0000313" key="2">
    <source>
        <dbReference type="Proteomes" id="UP000016743"/>
    </source>
</evidence>
<dbReference type="HOGENOM" id="CLU_854691_0_0_11"/>
<dbReference type="OrthoDB" id="3798740at2"/>
<proteinExistence type="predicted"/>
<dbReference type="RefSeq" id="WP_021753830.1">
    <property type="nucleotide sequence ID" value="NC_022438.1"/>
</dbReference>
<dbReference type="AlphaFoldDB" id="U3PAB7"/>
<dbReference type="PATRIC" id="fig|1389489.3.peg.108"/>
<keyword evidence="2" id="KW-1185">Reference proteome</keyword>
<name>U3PAB7_LEIXC</name>
<gene>
    <name evidence="1" type="ORF">O159_01150</name>
</gene>
<protein>
    <submittedName>
        <fullName evidence="1">Uncharacterized protein</fullName>
    </submittedName>
</protein>
<reference evidence="1 2" key="1">
    <citation type="journal article" date="2013" name="Genome Announc.">
        <title>Complete Genome Sequence of Leifsonia xyli subsp. cynodontis Strain DSM46306, a Gram-Positive Bacterial Pathogen of Grasses.</title>
        <authorList>
            <person name="Monteiro-Vitorello C.B."/>
            <person name="Zerillo M.M."/>
            <person name="Van Sluys M.A."/>
            <person name="Camargo L.E."/>
            <person name="Kitajima J.P."/>
        </authorList>
    </citation>
    <scope>NUCLEOTIDE SEQUENCE [LARGE SCALE GENOMIC DNA]</scope>
    <source>
        <strain evidence="1 2">DSM 46306</strain>
    </source>
</reference>
<dbReference type="EMBL" id="CP006734">
    <property type="protein sequence ID" value="AGW40383.1"/>
    <property type="molecule type" value="Genomic_DNA"/>
</dbReference>
<dbReference type="KEGG" id="lxy:O159_01150"/>
<evidence type="ECO:0000313" key="1">
    <source>
        <dbReference type="EMBL" id="AGW40383.1"/>
    </source>
</evidence>
<sequence length="325" mass="35397">MRPEAPLTEDLLVSARSDILIERGVPRFVEINIDGSIGGTLQADTLAERYREIVARAGLGDRITAPTPAVDARFGELRRSLRLNDGAVVAIPVFAVGAMPGLDTDDMFLDFLQPMCEAGRRHVLDVRACRFDDLTVDSSGRLQLDDDTVAAVLRLFLCHDQPNSSGLDALIAAHEAKSVQLHTPEDTWLLTDKTVLAWLWSDVDDLDIDDAALIRHHVPRTLSLADAIDSRGVDALVDERANWVLKPGGGYGGDGVTLGAESEPGPWRTALLGASARGGFVLQETVDADECAMDFVHRETGERRTATVPFLGSNGRCNTWTFWEL</sequence>
<organism evidence="1 2">
    <name type="scientific">Leifsonia xyli subsp. cynodontis DSM 46306</name>
    <dbReference type="NCBI Taxonomy" id="1389489"/>
    <lineage>
        <taxon>Bacteria</taxon>
        <taxon>Bacillati</taxon>
        <taxon>Actinomycetota</taxon>
        <taxon>Actinomycetes</taxon>
        <taxon>Micrococcales</taxon>
        <taxon>Microbacteriaceae</taxon>
        <taxon>Leifsonia</taxon>
    </lineage>
</organism>
<dbReference type="eggNOG" id="COG2308">
    <property type="taxonomic scope" value="Bacteria"/>
</dbReference>
<dbReference type="SUPFAM" id="SSF56059">
    <property type="entry name" value="Glutathione synthetase ATP-binding domain-like"/>
    <property type="match status" value="1"/>
</dbReference>
<dbReference type="Proteomes" id="UP000016743">
    <property type="component" value="Chromosome"/>
</dbReference>